<dbReference type="InterPro" id="IPR002124">
    <property type="entry name" value="Cyt_c_oxidase_su5b"/>
</dbReference>
<gene>
    <name evidence="3" type="primary">COX5B</name>
    <name evidence="3" type="ORF">TR101455</name>
</gene>
<protein>
    <submittedName>
        <fullName evidence="3">Cytochrome c oxidase subunit 5B</fullName>
    </submittedName>
</protein>
<dbReference type="GO" id="GO:0005740">
    <property type="term" value="C:mitochondrial envelope"/>
    <property type="evidence" value="ECO:0007669"/>
    <property type="project" value="InterPro"/>
</dbReference>
<reference evidence="3" key="1">
    <citation type="submission" date="2016-01" db="EMBL/GenBank/DDBJ databases">
        <title>Reference transcriptome for the parasite Schistocephalus solidus: insights into the molecular evolution of parasitism.</title>
        <authorList>
            <person name="Hebert F.O."/>
            <person name="Grambauer S."/>
            <person name="Barber I."/>
            <person name="Landry C.R."/>
            <person name="Aubin-Horth N."/>
        </authorList>
    </citation>
    <scope>NUCLEOTIDE SEQUENCE</scope>
</reference>
<keyword evidence="1" id="KW-0862">Zinc</keyword>
<dbReference type="GO" id="GO:0046872">
    <property type="term" value="F:metal ion binding"/>
    <property type="evidence" value="ECO:0007669"/>
    <property type="project" value="UniProtKB-KW"/>
</dbReference>
<dbReference type="GO" id="GO:0045277">
    <property type="term" value="C:respiratory chain complex IV"/>
    <property type="evidence" value="ECO:0007669"/>
    <property type="project" value="InterPro"/>
</dbReference>
<proteinExistence type="predicted"/>
<evidence type="ECO:0000256" key="2">
    <source>
        <dbReference type="SAM" id="Coils"/>
    </source>
</evidence>
<accession>A0A0X3PVT3</accession>
<dbReference type="PROSITE" id="PS51359">
    <property type="entry name" value="COX5B_2"/>
    <property type="match status" value="1"/>
</dbReference>
<evidence type="ECO:0000313" key="3">
    <source>
        <dbReference type="EMBL" id="JAP52652.1"/>
    </source>
</evidence>
<dbReference type="GO" id="GO:0006123">
    <property type="term" value="P:mitochondrial electron transport, cytochrome c to oxygen"/>
    <property type="evidence" value="ECO:0007669"/>
    <property type="project" value="InterPro"/>
</dbReference>
<feature type="coiled-coil region" evidence="2">
    <location>
        <begin position="161"/>
        <end position="188"/>
    </location>
</feature>
<feature type="binding site" evidence="1">
    <location>
        <position position="132"/>
    </location>
    <ligand>
        <name>Zn(2+)</name>
        <dbReference type="ChEBI" id="CHEBI:29105"/>
    </ligand>
</feature>
<sequence>MAKIVSRFAPWLVRPRFFSGATFHAPPNSIYNKVRNFIINNPSLRDTSATPLSQEPSKTLSKMQQELLDELEAADISYRDVRTREAGPSSKERPNLIPFDEERRVTGCICHEDNHHISYLLLYKGIPTRCRCGHWFKLVDYDEYEAARDRYWNRVKNEPENMKLLKELEDTEQVLQQLLEESKTMTRNSVGATEMMDKLLINWNKYKTTYGQIRRKIDMACLSDIR</sequence>
<dbReference type="InterPro" id="IPR036972">
    <property type="entry name" value="Cyt_c_oxidase_su5b_sf"/>
</dbReference>
<dbReference type="AlphaFoldDB" id="A0A0X3PVT3"/>
<evidence type="ECO:0000256" key="1">
    <source>
        <dbReference type="PIRSR" id="PIRSR602124-1"/>
    </source>
</evidence>
<dbReference type="SUPFAM" id="SSF57802">
    <property type="entry name" value="Rubredoxin-like"/>
    <property type="match status" value="1"/>
</dbReference>
<feature type="binding site" evidence="1">
    <location>
        <position position="108"/>
    </location>
    <ligand>
        <name>Zn(2+)</name>
        <dbReference type="ChEBI" id="CHEBI:29105"/>
    </ligand>
</feature>
<feature type="binding site" evidence="1">
    <location>
        <position position="110"/>
    </location>
    <ligand>
        <name>Zn(2+)</name>
        <dbReference type="ChEBI" id="CHEBI:29105"/>
    </ligand>
</feature>
<keyword evidence="2" id="KW-0175">Coiled coil</keyword>
<dbReference type="Gene3D" id="2.60.11.10">
    <property type="entry name" value="Cytochrome c oxidase, subunit Vb"/>
    <property type="match status" value="1"/>
</dbReference>
<name>A0A0X3PVT3_SCHSO</name>
<dbReference type="EMBL" id="GEEE01010573">
    <property type="protein sequence ID" value="JAP52652.1"/>
    <property type="molecule type" value="Transcribed_RNA"/>
</dbReference>
<keyword evidence="1" id="KW-0479">Metal-binding</keyword>
<organism evidence="3">
    <name type="scientific">Schistocephalus solidus</name>
    <name type="common">Tapeworm</name>
    <dbReference type="NCBI Taxonomy" id="70667"/>
    <lineage>
        <taxon>Eukaryota</taxon>
        <taxon>Metazoa</taxon>
        <taxon>Spiralia</taxon>
        <taxon>Lophotrochozoa</taxon>
        <taxon>Platyhelminthes</taxon>
        <taxon>Cestoda</taxon>
        <taxon>Eucestoda</taxon>
        <taxon>Diphyllobothriidea</taxon>
        <taxon>Diphyllobothriidae</taxon>
        <taxon>Schistocephalus</taxon>
    </lineage>
</organism>
<feature type="binding site" evidence="1">
    <location>
        <position position="130"/>
    </location>
    <ligand>
        <name>Zn(2+)</name>
        <dbReference type="ChEBI" id="CHEBI:29105"/>
    </ligand>
</feature>